<feature type="non-terminal residue" evidence="1">
    <location>
        <position position="73"/>
    </location>
</feature>
<reference evidence="1 2" key="1">
    <citation type="journal article" date="2018" name="J. Allergy Clin. Immunol.">
        <title>High-quality assembly of Dermatophagoides pteronyssinus genome and transcriptome reveals a wide range of novel allergens.</title>
        <authorList>
            <person name="Liu X.Y."/>
            <person name="Yang K.Y."/>
            <person name="Wang M.Q."/>
            <person name="Kwok J.S."/>
            <person name="Zeng X."/>
            <person name="Yang Z."/>
            <person name="Xiao X.J."/>
            <person name="Lau C.P."/>
            <person name="Li Y."/>
            <person name="Huang Z.M."/>
            <person name="Ba J.G."/>
            <person name="Yim A.K."/>
            <person name="Ouyang C.Y."/>
            <person name="Ngai S.M."/>
            <person name="Chan T.F."/>
            <person name="Leung E.L."/>
            <person name="Liu L."/>
            <person name="Liu Z.G."/>
            <person name="Tsui S.K."/>
        </authorList>
    </citation>
    <scope>NUCLEOTIDE SEQUENCE [LARGE SCALE GENOMIC DNA]</scope>
    <source>
        <strain evidence="1">Derp</strain>
    </source>
</reference>
<keyword evidence="2" id="KW-1185">Reference proteome</keyword>
<protein>
    <submittedName>
        <fullName evidence="1">Uncharacterized protein</fullName>
    </submittedName>
</protein>
<sequence length="73" mass="8502">MNVCIMEKKHGINFFSMLIRDVYLNHHPYIRMATLADIRGCNNGGAKYHVFVIGLYLSTDFKLLETKKKIKLK</sequence>
<accession>A0ABQ8IUL8</accession>
<evidence type="ECO:0000313" key="2">
    <source>
        <dbReference type="Proteomes" id="UP000887458"/>
    </source>
</evidence>
<dbReference type="EMBL" id="NJHN03000116">
    <property type="protein sequence ID" value="KAH9413942.1"/>
    <property type="molecule type" value="Genomic_DNA"/>
</dbReference>
<name>A0ABQ8IUL8_DERPT</name>
<gene>
    <name evidence="1" type="ORF">DERP_014462</name>
</gene>
<dbReference type="Proteomes" id="UP000887458">
    <property type="component" value="Unassembled WGS sequence"/>
</dbReference>
<evidence type="ECO:0000313" key="1">
    <source>
        <dbReference type="EMBL" id="KAH9413942.1"/>
    </source>
</evidence>
<reference evidence="1 2" key="2">
    <citation type="journal article" date="2022" name="Mol. Biol. Evol.">
        <title>Comparative Genomics Reveals Insights into the Divergent Evolution of Astigmatic Mites and Household Pest Adaptations.</title>
        <authorList>
            <person name="Xiong Q."/>
            <person name="Wan A.T."/>
            <person name="Liu X."/>
            <person name="Fung C.S."/>
            <person name="Xiao X."/>
            <person name="Malainual N."/>
            <person name="Hou J."/>
            <person name="Wang L."/>
            <person name="Wang M."/>
            <person name="Yang K.Y."/>
            <person name="Cui Y."/>
            <person name="Leung E.L."/>
            <person name="Nong W."/>
            <person name="Shin S.K."/>
            <person name="Au S.W."/>
            <person name="Jeong K.Y."/>
            <person name="Chew F.T."/>
            <person name="Hui J.H."/>
            <person name="Leung T.F."/>
            <person name="Tungtrongchitr A."/>
            <person name="Zhong N."/>
            <person name="Liu Z."/>
            <person name="Tsui S.K."/>
        </authorList>
    </citation>
    <scope>NUCLEOTIDE SEQUENCE [LARGE SCALE GENOMIC DNA]</scope>
    <source>
        <strain evidence="1">Derp</strain>
    </source>
</reference>
<comment type="caution">
    <text evidence="1">The sequence shown here is derived from an EMBL/GenBank/DDBJ whole genome shotgun (WGS) entry which is preliminary data.</text>
</comment>
<organism evidence="1 2">
    <name type="scientific">Dermatophagoides pteronyssinus</name>
    <name type="common">European house dust mite</name>
    <dbReference type="NCBI Taxonomy" id="6956"/>
    <lineage>
        <taxon>Eukaryota</taxon>
        <taxon>Metazoa</taxon>
        <taxon>Ecdysozoa</taxon>
        <taxon>Arthropoda</taxon>
        <taxon>Chelicerata</taxon>
        <taxon>Arachnida</taxon>
        <taxon>Acari</taxon>
        <taxon>Acariformes</taxon>
        <taxon>Sarcoptiformes</taxon>
        <taxon>Astigmata</taxon>
        <taxon>Psoroptidia</taxon>
        <taxon>Analgoidea</taxon>
        <taxon>Pyroglyphidae</taxon>
        <taxon>Dermatophagoidinae</taxon>
        <taxon>Dermatophagoides</taxon>
    </lineage>
</organism>
<proteinExistence type="predicted"/>